<dbReference type="InterPro" id="IPR038591">
    <property type="entry name" value="NolW-like_sf"/>
</dbReference>
<dbReference type="Gene3D" id="3.30.1370.120">
    <property type="match status" value="1"/>
</dbReference>
<organism evidence="2 3">
    <name type="scientific">Agaricicola taiwanensis</name>
    <dbReference type="NCBI Taxonomy" id="591372"/>
    <lineage>
        <taxon>Bacteria</taxon>
        <taxon>Pseudomonadati</taxon>
        <taxon>Pseudomonadota</taxon>
        <taxon>Alphaproteobacteria</taxon>
        <taxon>Rhodobacterales</taxon>
        <taxon>Paracoccaceae</taxon>
        <taxon>Agaricicola</taxon>
    </lineage>
</organism>
<comment type="caution">
    <text evidence="2">The sequence shown here is derived from an EMBL/GenBank/DDBJ whole genome shotgun (WGS) entry which is preliminary data.</text>
</comment>
<dbReference type="AlphaFoldDB" id="A0A8J2VLF2"/>
<dbReference type="EMBL" id="BMCP01000001">
    <property type="protein sequence ID" value="GGE35998.1"/>
    <property type="molecule type" value="Genomic_DNA"/>
</dbReference>
<protein>
    <submittedName>
        <fullName evidence="2">Type III secretion protein</fullName>
    </submittedName>
</protein>
<sequence>MPAYKATFAVRGLLVASAFTLLAGGSAIAAEPKWSPEPYSFVVVDQNVRDTLLEFGRNNDIPVRLTDGVRGRIRGSISGLSPRDFLERVTKDHGLVWYFDGALLHISAASEVSTQVFAPVPPSPDRAMEKLQASNILDDKFSVRPAADGVSLAVTGPPAFRAAVIQATTTTINVVQKPLSVRVFRGGKANS</sequence>
<dbReference type="RefSeq" id="WP_188408732.1">
    <property type="nucleotide sequence ID" value="NZ_BMCP01000001.1"/>
</dbReference>
<gene>
    <name evidence="2" type="primary">rhcC1</name>
    <name evidence="2" type="ORF">GCM10007276_11830</name>
</gene>
<evidence type="ECO:0000256" key="1">
    <source>
        <dbReference type="SAM" id="SignalP"/>
    </source>
</evidence>
<accession>A0A8J2VLF2</accession>
<feature type="signal peptide" evidence="1">
    <location>
        <begin position="1"/>
        <end position="29"/>
    </location>
</feature>
<dbReference type="Proteomes" id="UP000602745">
    <property type="component" value="Unassembled WGS sequence"/>
</dbReference>
<keyword evidence="3" id="KW-1185">Reference proteome</keyword>
<feature type="chain" id="PRO_5035306001" evidence="1">
    <location>
        <begin position="30"/>
        <end position="191"/>
    </location>
</feature>
<keyword evidence="1" id="KW-0732">Signal</keyword>
<evidence type="ECO:0000313" key="3">
    <source>
        <dbReference type="Proteomes" id="UP000602745"/>
    </source>
</evidence>
<name>A0A8J2VLF2_9RHOB</name>
<evidence type="ECO:0000313" key="2">
    <source>
        <dbReference type="EMBL" id="GGE35998.1"/>
    </source>
</evidence>
<reference evidence="2" key="1">
    <citation type="journal article" date="2014" name="Int. J. Syst. Evol. Microbiol.">
        <title>Complete genome sequence of Corynebacterium casei LMG S-19264T (=DSM 44701T), isolated from a smear-ripened cheese.</title>
        <authorList>
            <consortium name="US DOE Joint Genome Institute (JGI-PGF)"/>
            <person name="Walter F."/>
            <person name="Albersmeier A."/>
            <person name="Kalinowski J."/>
            <person name="Ruckert C."/>
        </authorList>
    </citation>
    <scope>NUCLEOTIDE SEQUENCE</scope>
    <source>
        <strain evidence="2">CCM 7684</strain>
    </source>
</reference>
<reference evidence="2" key="2">
    <citation type="submission" date="2020-09" db="EMBL/GenBank/DDBJ databases">
        <authorList>
            <person name="Sun Q."/>
            <person name="Sedlacek I."/>
        </authorList>
    </citation>
    <scope>NUCLEOTIDE SEQUENCE</scope>
    <source>
        <strain evidence="2">CCM 7684</strain>
    </source>
</reference>
<dbReference type="Gene3D" id="3.55.50.30">
    <property type="match status" value="1"/>
</dbReference>
<proteinExistence type="predicted"/>